<dbReference type="PANTHER" id="PTHR23028">
    <property type="entry name" value="ACETYLTRANSFERASE"/>
    <property type="match status" value="1"/>
</dbReference>
<dbReference type="Proteomes" id="UP000214646">
    <property type="component" value="Unassembled WGS sequence"/>
</dbReference>
<evidence type="ECO:0000259" key="2">
    <source>
        <dbReference type="Pfam" id="PF01757"/>
    </source>
</evidence>
<feature type="transmembrane region" description="Helical" evidence="1">
    <location>
        <begin position="12"/>
        <end position="29"/>
    </location>
</feature>
<feature type="transmembrane region" description="Helical" evidence="1">
    <location>
        <begin position="171"/>
        <end position="191"/>
    </location>
</feature>
<feature type="transmembrane region" description="Helical" evidence="1">
    <location>
        <begin position="87"/>
        <end position="108"/>
    </location>
</feature>
<dbReference type="EMBL" id="NIDE01000004">
    <property type="protein sequence ID" value="OWK42996.1"/>
    <property type="molecule type" value="Genomic_DNA"/>
</dbReference>
<dbReference type="PANTHER" id="PTHR23028:SF53">
    <property type="entry name" value="ACYL_TRANSF_3 DOMAIN-CONTAINING PROTEIN"/>
    <property type="match status" value="1"/>
</dbReference>
<keyword evidence="1" id="KW-1133">Transmembrane helix</keyword>
<sequence>MGRPAREIRSLTGLRAVAAGAVAFAHVPWLHHSLKPGSQTRHLLEEGFIGVPFFFVLSGFVLAYTYHDRFPALDRRTLAGYFVARAARIYPVHWLTLALAVGIALATARPGDFASRLGPFVANATLTHAWVPDLDYIQSFNSVSWTLSIEVFFYLCLPALVWAAGRVRTGVLVGAAAAACAAQAGAVAACVADPFGLPDVWKLWLANVCPLTRLGEFAAGVALGVQFARAGPGKPGSGLRGRIVWTALEVAAAAVVFLMMKWSSGVPMLLRLSGYYPPAMAVLVALYARERGYFSALLGGRVPVYLGGISFSFYMLHGLVFGQTERWVGTATVGAYGLTAICLAAAVGGAALVHGLFEAPVREAVVRRFRNRDTTRPQT</sequence>
<keyword evidence="1" id="KW-0812">Transmembrane</keyword>
<organism evidence="3 4">
    <name type="scientific">Fimbriiglobus ruber</name>
    <dbReference type="NCBI Taxonomy" id="1908690"/>
    <lineage>
        <taxon>Bacteria</taxon>
        <taxon>Pseudomonadati</taxon>
        <taxon>Planctomycetota</taxon>
        <taxon>Planctomycetia</taxon>
        <taxon>Gemmatales</taxon>
        <taxon>Gemmataceae</taxon>
        <taxon>Fimbriiglobus</taxon>
    </lineage>
</organism>
<evidence type="ECO:0000313" key="4">
    <source>
        <dbReference type="Proteomes" id="UP000214646"/>
    </source>
</evidence>
<dbReference type="InterPro" id="IPR050879">
    <property type="entry name" value="Acyltransferase_3"/>
</dbReference>
<dbReference type="InterPro" id="IPR002656">
    <property type="entry name" value="Acyl_transf_3_dom"/>
</dbReference>
<feature type="transmembrane region" description="Helical" evidence="1">
    <location>
        <begin position="300"/>
        <end position="321"/>
    </location>
</feature>
<dbReference type="GO" id="GO:0016020">
    <property type="term" value="C:membrane"/>
    <property type="evidence" value="ECO:0007669"/>
    <property type="project" value="TreeGrafter"/>
</dbReference>
<reference evidence="4" key="1">
    <citation type="submission" date="2017-06" db="EMBL/GenBank/DDBJ databases">
        <title>Genome analysis of Fimbriiglobus ruber SP5, the first member of the order Planctomycetales with confirmed chitinolytic capability.</title>
        <authorList>
            <person name="Ravin N.V."/>
            <person name="Rakitin A.L."/>
            <person name="Ivanova A.A."/>
            <person name="Beletsky A.V."/>
            <person name="Kulichevskaya I.S."/>
            <person name="Mardanov A.V."/>
            <person name="Dedysh S.N."/>
        </authorList>
    </citation>
    <scope>NUCLEOTIDE SEQUENCE [LARGE SCALE GENOMIC DNA]</scope>
    <source>
        <strain evidence="4">SP5</strain>
    </source>
</reference>
<protein>
    <submittedName>
        <fullName evidence="3">Acyltransferase</fullName>
    </submittedName>
</protein>
<feature type="transmembrane region" description="Helical" evidence="1">
    <location>
        <begin position="243"/>
        <end position="262"/>
    </location>
</feature>
<feature type="domain" description="Acyltransferase 3" evidence="2">
    <location>
        <begin position="9"/>
        <end position="332"/>
    </location>
</feature>
<feature type="transmembrane region" description="Helical" evidence="1">
    <location>
        <begin position="49"/>
        <end position="66"/>
    </location>
</feature>
<dbReference type="AlphaFoldDB" id="A0A225DZ10"/>
<dbReference type="GO" id="GO:0016747">
    <property type="term" value="F:acyltransferase activity, transferring groups other than amino-acyl groups"/>
    <property type="evidence" value="ECO:0007669"/>
    <property type="project" value="InterPro"/>
</dbReference>
<keyword evidence="3" id="KW-0808">Transferase</keyword>
<feature type="transmembrane region" description="Helical" evidence="1">
    <location>
        <begin position="211"/>
        <end position="231"/>
    </location>
</feature>
<accession>A0A225DZ10</accession>
<evidence type="ECO:0000256" key="1">
    <source>
        <dbReference type="SAM" id="Phobius"/>
    </source>
</evidence>
<keyword evidence="4" id="KW-1185">Reference proteome</keyword>
<keyword evidence="3" id="KW-0012">Acyltransferase</keyword>
<dbReference type="RefSeq" id="WP_088253915.1">
    <property type="nucleotide sequence ID" value="NZ_NIDE01000004.1"/>
</dbReference>
<comment type="caution">
    <text evidence="3">The sequence shown here is derived from an EMBL/GenBank/DDBJ whole genome shotgun (WGS) entry which is preliminary data.</text>
</comment>
<feature type="transmembrane region" description="Helical" evidence="1">
    <location>
        <begin position="268"/>
        <end position="288"/>
    </location>
</feature>
<name>A0A225DZ10_9BACT</name>
<dbReference type="OrthoDB" id="505919at2"/>
<feature type="transmembrane region" description="Helical" evidence="1">
    <location>
        <begin position="333"/>
        <end position="357"/>
    </location>
</feature>
<keyword evidence="1" id="KW-0472">Membrane</keyword>
<dbReference type="GO" id="GO:0009103">
    <property type="term" value="P:lipopolysaccharide biosynthetic process"/>
    <property type="evidence" value="ECO:0007669"/>
    <property type="project" value="TreeGrafter"/>
</dbReference>
<gene>
    <name evidence="3" type="ORF">FRUB_02595</name>
</gene>
<dbReference type="Pfam" id="PF01757">
    <property type="entry name" value="Acyl_transf_3"/>
    <property type="match status" value="1"/>
</dbReference>
<evidence type="ECO:0000313" key="3">
    <source>
        <dbReference type="EMBL" id="OWK42996.1"/>
    </source>
</evidence>
<feature type="transmembrane region" description="Helical" evidence="1">
    <location>
        <begin position="143"/>
        <end position="164"/>
    </location>
</feature>
<proteinExistence type="predicted"/>